<dbReference type="Proteomes" id="UP001515683">
    <property type="component" value="Unassembled WGS sequence"/>
</dbReference>
<reference evidence="3 4" key="1">
    <citation type="journal article" date="2019" name="bioRxiv">
        <title>Bacteria contribute to plant secondary compound degradation in a generalist herbivore system.</title>
        <authorList>
            <person name="Francoeur C.B."/>
            <person name="Khadempour L."/>
            <person name="Moreira-Soto R.D."/>
            <person name="Gotting K."/>
            <person name="Book A.J."/>
            <person name="Pinto-Tomas A.A."/>
            <person name="Keefover-Ring K."/>
            <person name="Currie C.R."/>
        </authorList>
    </citation>
    <scope>NUCLEOTIDE SEQUENCE [LARGE SCALE GENOMIC DNA]</scope>
    <source>
        <strain evidence="3">Acro-835</strain>
    </source>
</reference>
<evidence type="ECO:0000256" key="1">
    <source>
        <dbReference type="ARBA" id="ARBA00007673"/>
    </source>
</evidence>
<dbReference type="InterPro" id="IPR007400">
    <property type="entry name" value="PrpF-like"/>
</dbReference>
<evidence type="ECO:0000256" key="2">
    <source>
        <dbReference type="ARBA" id="ARBA00023235"/>
    </source>
</evidence>
<gene>
    <name evidence="3" type="ORF">F3J40_06015</name>
</gene>
<dbReference type="PANTHER" id="PTHR43709">
    <property type="entry name" value="ACONITATE ISOMERASE-RELATED"/>
    <property type="match status" value="1"/>
</dbReference>
<sequence>MITIPVYYVRGGTSSGAIFFKNQLPSGEILIEEILRKTFGVPLDGENRKNKQVEGIGKSKSTTNKAFIIDIDKNKKFVISNFAQLEATSNQIAWNVNCGNMSSAIPLVLHEAGLIKTIAQDNEITINNINTGKTLRCRIYPRSDQQLACCKIPGINEAYPRVDVAFVDPEGSKTGLALPTGNVRDRIHGVEVSCVDVVVPMVIIAADSLGLKGDEQAEILLTNPSLLQRIDAIRIEAGLRMKLRNKAGNLMSEQEIAVSTTLPKVGIVARSQLQQRGIRIIYLTPKEVHGSIAVSGGSCLAYACAQSGSIAADIFPVSVGESVPVEHYAGISEFEIDREDGRLLAKTVRNAQIIIKGEVMIHNPSPALLHYYSSLAITA</sequence>
<dbReference type="Gene3D" id="3.10.310.10">
    <property type="entry name" value="Diaminopimelate Epimerase, Chain A, domain 1"/>
    <property type="match status" value="2"/>
</dbReference>
<protein>
    <recommendedName>
        <fullName evidence="5">PrpF protein</fullName>
    </recommendedName>
</protein>
<keyword evidence="2" id="KW-0413">Isomerase</keyword>
<dbReference type="SUPFAM" id="SSF54506">
    <property type="entry name" value="Diaminopimelate epimerase-like"/>
    <property type="match status" value="2"/>
</dbReference>
<keyword evidence="4" id="KW-1185">Reference proteome</keyword>
<dbReference type="PANTHER" id="PTHR43709:SF2">
    <property type="entry name" value="DUF453 DOMAIN PROTEIN (AFU_ORTHOLOGUE AFUA_6G00360)"/>
    <property type="match status" value="1"/>
</dbReference>
<proteinExistence type="inferred from homology"/>
<dbReference type="Pfam" id="PF04303">
    <property type="entry name" value="PrpF"/>
    <property type="match status" value="1"/>
</dbReference>
<evidence type="ECO:0000313" key="4">
    <source>
        <dbReference type="Proteomes" id="UP001515683"/>
    </source>
</evidence>
<accession>A0ABX0R9J7</accession>
<comment type="similarity">
    <text evidence="1">Belongs to the PrpF family.</text>
</comment>
<comment type="caution">
    <text evidence="3">The sequence shown here is derived from an EMBL/GenBank/DDBJ whole genome shotgun (WGS) entry which is preliminary data.</text>
</comment>
<evidence type="ECO:0000313" key="3">
    <source>
        <dbReference type="EMBL" id="NIF21163.1"/>
    </source>
</evidence>
<name>A0ABX0R9J7_9GAMM</name>
<evidence type="ECO:0008006" key="5">
    <source>
        <dbReference type="Google" id="ProtNLM"/>
    </source>
</evidence>
<organism evidence="3 4">
    <name type="scientific">Candidatus Pantoea multigeneris</name>
    <dbReference type="NCBI Taxonomy" id="2608357"/>
    <lineage>
        <taxon>Bacteria</taxon>
        <taxon>Pseudomonadati</taxon>
        <taxon>Pseudomonadota</taxon>
        <taxon>Gammaproteobacteria</taxon>
        <taxon>Enterobacterales</taxon>
        <taxon>Erwiniaceae</taxon>
        <taxon>Pantoea</taxon>
    </lineage>
</organism>
<dbReference type="EMBL" id="VWXF01000002">
    <property type="protein sequence ID" value="NIF21163.1"/>
    <property type="molecule type" value="Genomic_DNA"/>
</dbReference>
<dbReference type="RefSeq" id="WP_167012991.1">
    <property type="nucleotide sequence ID" value="NZ_VWXF01000002.1"/>
</dbReference>